<dbReference type="STRING" id="1166018.FAES_4794"/>
<dbReference type="SUPFAM" id="SSF63825">
    <property type="entry name" value="YWTD domain"/>
    <property type="match status" value="1"/>
</dbReference>
<feature type="domain" description="PKD/Chitinase" evidence="1">
    <location>
        <begin position="1040"/>
        <end position="1113"/>
    </location>
</feature>
<dbReference type="SUPFAM" id="SSF49299">
    <property type="entry name" value="PKD domain"/>
    <property type="match status" value="2"/>
</dbReference>
<protein>
    <submittedName>
        <fullName evidence="2">Cell wall surface anchor family protein</fullName>
    </submittedName>
</protein>
<feature type="domain" description="PKD/Chitinase" evidence="1">
    <location>
        <begin position="420"/>
        <end position="495"/>
    </location>
</feature>
<evidence type="ECO:0000313" key="3">
    <source>
        <dbReference type="Proteomes" id="UP000011058"/>
    </source>
</evidence>
<feature type="domain" description="PKD/Chitinase" evidence="1">
    <location>
        <begin position="1335"/>
        <end position="1410"/>
    </location>
</feature>
<dbReference type="InterPro" id="IPR022409">
    <property type="entry name" value="PKD/Chitinase_dom"/>
</dbReference>
<dbReference type="HOGENOM" id="CLU_241790_0_0_10"/>
<reference evidence="2 3" key="1">
    <citation type="journal article" date="2012" name="J. Bacteriol.">
        <title>Genome Sequence of Fibrella aestuarina BUZ 2T, a Filamentous Marine Bacterium.</title>
        <authorList>
            <person name="Filippini M."/>
            <person name="Qi W."/>
            <person name="Blom J."/>
            <person name="Goesmann A."/>
            <person name="Smits T.H."/>
            <person name="Bagheri H.C."/>
        </authorList>
    </citation>
    <scope>NUCLEOTIDE SEQUENCE [LARGE SCALE GENOMIC DNA]</scope>
    <source>
        <strain evidence="3">BUZ 2T</strain>
    </source>
</reference>
<keyword evidence="3" id="KW-1185">Reference proteome</keyword>
<feature type="domain" description="PKD/Chitinase" evidence="1">
    <location>
        <begin position="808"/>
        <end position="883"/>
    </location>
</feature>
<feature type="domain" description="PKD/Chitinase" evidence="1">
    <location>
        <begin position="1413"/>
        <end position="1481"/>
    </location>
</feature>
<dbReference type="PATRIC" id="fig|1166018.3.peg.1764"/>
<organism evidence="2 3">
    <name type="scientific">Fibrella aestuarina BUZ 2</name>
    <dbReference type="NCBI Taxonomy" id="1166018"/>
    <lineage>
        <taxon>Bacteria</taxon>
        <taxon>Pseudomonadati</taxon>
        <taxon>Bacteroidota</taxon>
        <taxon>Cytophagia</taxon>
        <taxon>Cytophagales</taxon>
        <taxon>Spirosomataceae</taxon>
        <taxon>Fibrella</taxon>
    </lineage>
</organism>
<feature type="domain" description="PKD/Chitinase" evidence="1">
    <location>
        <begin position="729"/>
        <end position="803"/>
    </location>
</feature>
<dbReference type="Gene3D" id="2.40.10.500">
    <property type="match status" value="2"/>
</dbReference>
<dbReference type="InterPro" id="IPR035986">
    <property type="entry name" value="PKD_dom_sf"/>
</dbReference>
<dbReference type="InterPro" id="IPR013783">
    <property type="entry name" value="Ig-like_fold"/>
</dbReference>
<evidence type="ECO:0000259" key="1">
    <source>
        <dbReference type="SMART" id="SM00089"/>
    </source>
</evidence>
<feature type="domain" description="PKD/Chitinase" evidence="1">
    <location>
        <begin position="574"/>
        <end position="648"/>
    </location>
</feature>
<name>I0KF90_9BACT</name>
<dbReference type="KEGG" id="fae:FAES_4794"/>
<evidence type="ECO:0000313" key="2">
    <source>
        <dbReference type="EMBL" id="CCH02793.1"/>
    </source>
</evidence>
<feature type="domain" description="PKD/Chitinase" evidence="1">
    <location>
        <begin position="1115"/>
        <end position="1183"/>
    </location>
</feature>
<dbReference type="SMART" id="SM00089">
    <property type="entry name" value="PKD"/>
    <property type="match status" value="8"/>
</dbReference>
<sequence>MVNYLLTHRLSKYSSNSLHYLRLVGALLVLLWTLSKSTEANAQICTNAKLLVANYNTSNVTTYTNVTTTPTFSGSLINSGTTLNQPNSILLYRDTLYVANAGGGAAGAGFIRKYNPVTGAQYGTGNFTSGLSFPERLVIGPDGNIFVADYGSNSIKRININNGVVLNTYTLATLTGQQALGIEFVGADMYVTRGTINTPTVTTLGRIERYTFSNNYATISLPTLVASYVGGTPRGITTGPDGLIYVTIKDPTGARVERFSPGVIVVPTTFLTMDAGSNPYQGLNWSPDGFLYVADFGENEVQVYNSSGTEITTRNITGQNGPHFVQFYCPCAATTVFTPSNLTLCSGASGLVQITSTNANPQITYRYASSSPNTTITGPTTTSAASNTITISSTTTSTFSVTITDRIGCSAVAGGTLSINALPTPTLTNATICVGQTATLTATGGTSYTLVNTGTVNTTGIFSVTPSSTTTYTVTAANSNNCTATATGTVTVNQLPVVTLTSSTVCAGQIATLTATSGLASYTFSPGLTQVGGSAGNTATIVGSGTATTAYSVTAASSAGCLATATGSVTVRAVPVATAVSTTATCASPATVSGTSSLTGSSFSWTGPSAFASTAQSFTTNTPGTYTLVVTTNGCSSSAVTTTVVSNTAPPALTLSSATVCAGQTATLTATAGLSNYVFSAGLTQVGGATGNTATIVGSGSATTAYSVTATNAAGCTAVASGSVTVRPNPVATAVSTTATCATAATVSGTSSLTGSSFSWTGPSAFASTAQSFTTNTPGTYTLVVTTNGCSSSAVTTTVVQDIVAPQNVAATNTGPITCAQPTASVSASSSTGGVSYRWSGPNSFTSSAQSFVTSLAGLYSVTVTGANGCTAAATTSVISNTAPPAITLSSATVCAGQTATLTATAGLTSYVFSAGLTQIGGAAGNTATIVGSGSNTTVYSVTATNAVGCTAVASGSVTVNPNPVGAATTSGTITCATAATVSGTSSLTGSSFSWTGPSAFASTAQSFTTNTPGTYTLVVTANGCSSTAVTTTVTSNTVAPTATLSSTAICAGQTATLTAGSGTSYVLNPGNLSNTTGTFAVTPTNTTTYTVVVTGANGCTAAAQGTVTVNPLPTASVTPSATAICAGQTVTLTANGGTSYRWSTGATTASIPVTTAGTYSVTATNASGCTAVAQGTVTVNPLPTPTLSSTVICAGQTATLTATGGTSYTLSPGNLSNTTGTFTIAPAATTTYTVVVSNASGCTAATQGTITVNPVPVATAVSTTATCATAATVSGTSSLTGSSFSWTGPSAFASTAQSFTTNTPGTYTLVVTTNGCSSSAVTTTVVQDIVAPQNVAATNTGPITCAQPTASVSASSSTGGVSYRWSGPNSFTSSAQSFVTSLAGLYSVTVTGANGCTAAATTSVISNTAPPTATLTASNTVVCAGEVVTLTAGGGTSYRWSTGATTAILSVTSTGTYSVTVTNANGCTAVASLGITVNPLPQLTVNSATVCAGTSTSLTLGGCVGGTVRWSTGSASATLLVTPLATTTYSVTCTFPTSCFSTTVATVTVTGAPTYGNTPTLTQATCTGNRANNDARIDFTALQNTVRADIVLGSSYGAGPAFGAPSNKIVVGNSVSFTNLPNPTQPQDYTVRLFGSDGNCITDVVVVVAPAECPCLNKCISPIVVRIVTR</sequence>
<dbReference type="eggNOG" id="COG2133">
    <property type="taxonomic scope" value="Bacteria"/>
</dbReference>
<proteinExistence type="predicted"/>
<dbReference type="Gene3D" id="2.60.40.10">
    <property type="entry name" value="Immunoglobulins"/>
    <property type="match status" value="8"/>
</dbReference>
<dbReference type="EMBL" id="HE796683">
    <property type="protein sequence ID" value="CCH02793.1"/>
    <property type="molecule type" value="Genomic_DNA"/>
</dbReference>
<dbReference type="Proteomes" id="UP000011058">
    <property type="component" value="Chromosome"/>
</dbReference>
<accession>I0KF90</accession>
<gene>
    <name evidence="2" type="ORF">FAES_4794</name>
</gene>